<evidence type="ECO:0008006" key="4">
    <source>
        <dbReference type="Google" id="ProtNLM"/>
    </source>
</evidence>
<evidence type="ECO:0000256" key="1">
    <source>
        <dbReference type="SAM" id="Phobius"/>
    </source>
</evidence>
<evidence type="ECO:0000313" key="3">
    <source>
        <dbReference type="Proteomes" id="UP000709295"/>
    </source>
</evidence>
<accession>A0A8J5J1B9</accession>
<organism evidence="2 3">
    <name type="scientific">Phytophthora aleatoria</name>
    <dbReference type="NCBI Taxonomy" id="2496075"/>
    <lineage>
        <taxon>Eukaryota</taxon>
        <taxon>Sar</taxon>
        <taxon>Stramenopiles</taxon>
        <taxon>Oomycota</taxon>
        <taxon>Peronosporomycetes</taxon>
        <taxon>Peronosporales</taxon>
        <taxon>Peronosporaceae</taxon>
        <taxon>Phytophthora</taxon>
    </lineage>
</organism>
<feature type="transmembrane region" description="Helical" evidence="1">
    <location>
        <begin position="208"/>
        <end position="227"/>
    </location>
</feature>
<protein>
    <recommendedName>
        <fullName evidence="4">Transmembrane protein</fullName>
    </recommendedName>
</protein>
<feature type="transmembrane region" description="Helical" evidence="1">
    <location>
        <begin position="247"/>
        <end position="266"/>
    </location>
</feature>
<proteinExistence type="predicted"/>
<reference evidence="2" key="1">
    <citation type="submission" date="2021-01" db="EMBL/GenBank/DDBJ databases">
        <title>Phytophthora aleatoria, a newly-described species from Pinus radiata is distinct from Phytophthora cactorum isolates based on comparative genomics.</title>
        <authorList>
            <person name="Mcdougal R."/>
            <person name="Panda P."/>
            <person name="Williams N."/>
            <person name="Studholme D.J."/>
        </authorList>
    </citation>
    <scope>NUCLEOTIDE SEQUENCE</scope>
    <source>
        <strain evidence="2">NZFS 4037</strain>
    </source>
</reference>
<dbReference type="Proteomes" id="UP000709295">
    <property type="component" value="Unassembled WGS sequence"/>
</dbReference>
<evidence type="ECO:0000313" key="2">
    <source>
        <dbReference type="EMBL" id="KAG6972391.1"/>
    </source>
</evidence>
<keyword evidence="1" id="KW-0812">Transmembrane</keyword>
<sequence>MLFYLAICMKNVSSITTVIAIMAVDLAQTALEMQELHQRTQGVLERLYRALGIKNYNQNLLAAVRTLCEACNFDTQQKKANPSFRVRSCIFHKVSQEGEKILKNMDRHPRIGSRDSSFKLSSQESTRRLSMSARISRWKRGIQRVVRIQPKVDLAPGSVEPVTVSQTSASKVLRRSRPTNDNLHILHEALEVLFTNECLLLTEYLETIVPILYANFVLVMVHLPSVHYHAEMLGVTRENVGSTIQNVLIYALLELASFVVLAVIMWRNCGIHTLYQLAFVLETQWTFIQPKLVLWVLATLTYRVTHFGVDFSFRFDWIRDATST</sequence>
<comment type="caution">
    <text evidence="2">The sequence shown here is derived from an EMBL/GenBank/DDBJ whole genome shotgun (WGS) entry which is preliminary data.</text>
</comment>
<dbReference type="EMBL" id="JAENGY010000135">
    <property type="protein sequence ID" value="KAG6972391.1"/>
    <property type="molecule type" value="Genomic_DNA"/>
</dbReference>
<dbReference type="AlphaFoldDB" id="A0A8J5J1B9"/>
<name>A0A8J5J1B9_9STRA</name>
<keyword evidence="1" id="KW-1133">Transmembrane helix</keyword>
<keyword evidence="3" id="KW-1185">Reference proteome</keyword>
<gene>
    <name evidence="2" type="ORF">JG688_00004018</name>
</gene>
<keyword evidence="1" id="KW-0472">Membrane</keyword>